<feature type="signal peptide" evidence="2">
    <location>
        <begin position="1"/>
        <end position="26"/>
    </location>
</feature>
<dbReference type="AlphaFoldDB" id="A0A7S4JD48"/>
<evidence type="ECO:0000313" key="3">
    <source>
        <dbReference type="EMBL" id="CAE2259811.1"/>
    </source>
</evidence>
<evidence type="ECO:0000256" key="2">
    <source>
        <dbReference type="SAM" id="SignalP"/>
    </source>
</evidence>
<dbReference type="EMBL" id="HBKN01005977">
    <property type="protein sequence ID" value="CAE2259811.1"/>
    <property type="molecule type" value="Transcribed_RNA"/>
</dbReference>
<proteinExistence type="predicted"/>
<sequence>MVGARRVAAVMAAMAAVLLITTMMSSERSTSELDSYQPPSIRWNGWLADSQFPSAAKKAKGAPGVVGGPEDWRANLPYGYHVDEAKVPEDEESRAMQNLLQAAGGGQLLTPKDAWEATERTKQRSKRIIRQRIDSAISNNQFPVASASPCEQDPSGIGCSEYPSGRLTPEYVKAKYGPDMKIPQGAVREVEGDERMMDGSRRSYPESQYDYEWRHLTSGREEEEKSNEGLRARQRMAREEQEEYPSEAPAQHYFKAVYGPVGVEMFNLNRAADTIAWPSKMR</sequence>
<evidence type="ECO:0000256" key="1">
    <source>
        <dbReference type="SAM" id="MobiDB-lite"/>
    </source>
</evidence>
<feature type="compositionally biased region" description="Basic and acidic residues" evidence="1">
    <location>
        <begin position="216"/>
        <end position="239"/>
    </location>
</feature>
<gene>
    <name evidence="3" type="ORF">GTHE00462_LOCUS4776</name>
</gene>
<accession>A0A7S4JD48</accession>
<feature type="region of interest" description="Disordered" evidence="1">
    <location>
        <begin position="216"/>
        <end position="247"/>
    </location>
</feature>
<organism evidence="3">
    <name type="scientific">Guillardia theta</name>
    <name type="common">Cryptophyte</name>
    <name type="synonym">Cryptomonas phi</name>
    <dbReference type="NCBI Taxonomy" id="55529"/>
    <lineage>
        <taxon>Eukaryota</taxon>
        <taxon>Cryptophyceae</taxon>
        <taxon>Pyrenomonadales</taxon>
        <taxon>Geminigeraceae</taxon>
        <taxon>Guillardia</taxon>
    </lineage>
</organism>
<feature type="chain" id="PRO_5030557830" evidence="2">
    <location>
        <begin position="27"/>
        <end position="282"/>
    </location>
</feature>
<reference evidence="3" key="1">
    <citation type="submission" date="2021-01" db="EMBL/GenBank/DDBJ databases">
        <authorList>
            <person name="Corre E."/>
            <person name="Pelletier E."/>
            <person name="Niang G."/>
            <person name="Scheremetjew M."/>
            <person name="Finn R."/>
            <person name="Kale V."/>
            <person name="Holt S."/>
            <person name="Cochrane G."/>
            <person name="Meng A."/>
            <person name="Brown T."/>
            <person name="Cohen L."/>
        </authorList>
    </citation>
    <scope>NUCLEOTIDE SEQUENCE</scope>
    <source>
        <strain evidence="3">CCMP 2712</strain>
    </source>
</reference>
<name>A0A7S4JD48_GUITH</name>
<keyword evidence="2" id="KW-0732">Signal</keyword>
<protein>
    <submittedName>
        <fullName evidence="3">Uncharacterized protein</fullName>
    </submittedName>
</protein>